<keyword evidence="6" id="KW-1185">Reference proteome</keyword>
<reference evidence="5 6" key="1">
    <citation type="journal article" date="2018" name="IMA Fungus">
        <title>IMA Genome-F 9: Draft genome sequence of Annulohypoxylon stygium, Aspergillus mulundensis, Berkeleyomyces basicola (syn. Thielaviopsis basicola), Ceratocystis smalleyi, two Cercospora beticola strains, Coleophoma cylindrospora, Fusarium fracticaudum, Phialophora cf. hyalina, and Morchella septimelata.</title>
        <authorList>
            <person name="Wingfield B.D."/>
            <person name="Bills G.F."/>
            <person name="Dong Y."/>
            <person name="Huang W."/>
            <person name="Nel W.J."/>
            <person name="Swalarsk-Parry B.S."/>
            <person name="Vaghefi N."/>
            <person name="Wilken P.M."/>
            <person name="An Z."/>
            <person name="de Beer Z.W."/>
            <person name="De Vos L."/>
            <person name="Chen L."/>
            <person name="Duong T.A."/>
            <person name="Gao Y."/>
            <person name="Hammerbacher A."/>
            <person name="Kikkert J.R."/>
            <person name="Li Y."/>
            <person name="Li H."/>
            <person name="Li K."/>
            <person name="Li Q."/>
            <person name="Liu X."/>
            <person name="Ma X."/>
            <person name="Naidoo K."/>
            <person name="Pethybridge S.J."/>
            <person name="Sun J."/>
            <person name="Steenkamp E.T."/>
            <person name="van der Nest M.A."/>
            <person name="van Wyk S."/>
            <person name="Wingfield M.J."/>
            <person name="Xiong C."/>
            <person name="Yue Q."/>
            <person name="Zhang X."/>
        </authorList>
    </citation>
    <scope>NUCLEOTIDE SEQUENCE [LARGE SCALE GENOMIC DNA]</scope>
    <source>
        <strain evidence="5 6">BP5796</strain>
    </source>
</reference>
<dbReference type="GO" id="GO:0000028">
    <property type="term" value="P:ribosomal small subunit assembly"/>
    <property type="evidence" value="ECO:0007669"/>
    <property type="project" value="TreeGrafter"/>
</dbReference>
<dbReference type="Proteomes" id="UP000256328">
    <property type="component" value="Unassembled WGS sequence"/>
</dbReference>
<dbReference type="PANTHER" id="PTHR13191:SF0">
    <property type="entry name" value="RIBOSOMAL RNA-PROCESSING PROTEIN 7 HOMOLOG A-RELATED"/>
    <property type="match status" value="1"/>
</dbReference>
<dbReference type="GO" id="GO:0006364">
    <property type="term" value="P:rRNA processing"/>
    <property type="evidence" value="ECO:0007669"/>
    <property type="project" value="TreeGrafter"/>
</dbReference>
<dbReference type="Gene3D" id="6.10.250.1770">
    <property type="match status" value="1"/>
</dbReference>
<dbReference type="InterPro" id="IPR040446">
    <property type="entry name" value="RRP7"/>
</dbReference>
<proteinExistence type="inferred from homology"/>
<dbReference type="Pfam" id="PF17799">
    <property type="entry name" value="RRM_Rrp7"/>
    <property type="match status" value="1"/>
</dbReference>
<dbReference type="CDD" id="cd12293">
    <property type="entry name" value="dRRM_Rrp7p"/>
    <property type="match status" value="1"/>
</dbReference>
<accession>A0A3D8QLJ9</accession>
<evidence type="ECO:0000313" key="6">
    <source>
        <dbReference type="Proteomes" id="UP000256328"/>
    </source>
</evidence>
<comment type="similarity">
    <text evidence="1">Belongs to the RRP7 family.</text>
</comment>
<feature type="domain" description="Rrp7 RRM-like N-terminal" evidence="4">
    <location>
        <begin position="9"/>
        <end position="184"/>
    </location>
</feature>
<dbReference type="AlphaFoldDB" id="A0A3D8QLJ9"/>
<name>A0A3D8QLJ9_9HELO</name>
<feature type="region of interest" description="Disordered" evidence="2">
    <location>
        <begin position="227"/>
        <end position="260"/>
    </location>
</feature>
<dbReference type="EMBL" id="PDLN01000017">
    <property type="protein sequence ID" value="RDW62588.1"/>
    <property type="molecule type" value="Genomic_DNA"/>
</dbReference>
<gene>
    <name evidence="5" type="ORF">BP5796_10890</name>
</gene>
<dbReference type="PANTHER" id="PTHR13191">
    <property type="entry name" value="RIBOSOMAL RNA PROCESSING PROTEIN 7-RELATED"/>
    <property type="match status" value="1"/>
</dbReference>
<dbReference type="OrthoDB" id="5390at2759"/>
<feature type="compositionally biased region" description="Basic and acidic residues" evidence="2">
    <location>
        <begin position="241"/>
        <end position="260"/>
    </location>
</feature>
<dbReference type="InterPro" id="IPR040447">
    <property type="entry name" value="RRM_Rrp7"/>
</dbReference>
<feature type="domain" description="Ribosomal RNA-processing protein 7 C-terminal" evidence="3">
    <location>
        <begin position="188"/>
        <end position="307"/>
    </location>
</feature>
<dbReference type="InterPro" id="IPR024326">
    <property type="entry name" value="RRP7_C"/>
</dbReference>
<dbReference type="GO" id="GO:0034456">
    <property type="term" value="C:UTP-C complex"/>
    <property type="evidence" value="ECO:0007669"/>
    <property type="project" value="TreeGrafter"/>
</dbReference>
<dbReference type="CDD" id="cd12950">
    <property type="entry name" value="RRP7_Rrp7p"/>
    <property type="match status" value="1"/>
</dbReference>
<evidence type="ECO:0000256" key="2">
    <source>
        <dbReference type="SAM" id="MobiDB-lite"/>
    </source>
</evidence>
<protein>
    <recommendedName>
        <fullName evidence="7">Ribosomal RNA-processing protein 7</fullName>
    </recommendedName>
</protein>
<evidence type="ECO:0000256" key="1">
    <source>
        <dbReference type="ARBA" id="ARBA00006110"/>
    </source>
</evidence>
<sequence>MSQIPSTIADYAVLPIAIPPTPAYQVKTTHHVYVRPHAPKLPTVDDSRSLFLVNVPVDSTSPHFRAVFASLVGAGRFESITFESERKNAPSSAILAIEATRGKKRKRASEADVELDTGLPQTWDRALHKSGSTAIAVFADEKSAEAVLKAIKKLHKSGKGAFPVWGEGLTEKVPKLGSHRYLTHHKMQYPDPDLLRASVDAYMMEFNRKEEEASQMAKRMRNVPDEDGFVTVTRGGRSGPARRDDAETKRLELEEKEEKKRKEMGDFYRFQLRERRKEEQGELVKRFEEDRKRVDAMKEKRGKFRPET</sequence>
<evidence type="ECO:0000259" key="4">
    <source>
        <dbReference type="Pfam" id="PF17799"/>
    </source>
</evidence>
<evidence type="ECO:0000259" key="3">
    <source>
        <dbReference type="Pfam" id="PF12923"/>
    </source>
</evidence>
<dbReference type="Pfam" id="PF12923">
    <property type="entry name" value="RRP7"/>
    <property type="match status" value="1"/>
</dbReference>
<comment type="caution">
    <text evidence="5">The sequence shown here is derived from an EMBL/GenBank/DDBJ whole genome shotgun (WGS) entry which is preliminary data.</text>
</comment>
<evidence type="ECO:0008006" key="7">
    <source>
        <dbReference type="Google" id="ProtNLM"/>
    </source>
</evidence>
<organism evidence="5 6">
    <name type="scientific">Coleophoma crateriformis</name>
    <dbReference type="NCBI Taxonomy" id="565419"/>
    <lineage>
        <taxon>Eukaryota</taxon>
        <taxon>Fungi</taxon>
        <taxon>Dikarya</taxon>
        <taxon>Ascomycota</taxon>
        <taxon>Pezizomycotina</taxon>
        <taxon>Leotiomycetes</taxon>
        <taxon>Helotiales</taxon>
        <taxon>Dermateaceae</taxon>
        <taxon>Coleophoma</taxon>
    </lineage>
</organism>
<dbReference type="GO" id="GO:0032545">
    <property type="term" value="C:CURI complex"/>
    <property type="evidence" value="ECO:0007669"/>
    <property type="project" value="TreeGrafter"/>
</dbReference>
<evidence type="ECO:0000313" key="5">
    <source>
        <dbReference type="EMBL" id="RDW62588.1"/>
    </source>
</evidence>